<dbReference type="Pfam" id="PF00072">
    <property type="entry name" value="Response_reg"/>
    <property type="match status" value="1"/>
</dbReference>
<comment type="PTM">
    <text evidence="6">Phosphorylated by CheA. Phosphorylation of the N-terminal regulatory domain activates the methylesterase activity.</text>
</comment>
<dbReference type="PANTHER" id="PTHR42872:SF3">
    <property type="entry name" value="PROTEIN-GLUTAMATE METHYLESTERASE_PROTEIN-GLUTAMINE GLUTAMINASE 1"/>
    <property type="match status" value="1"/>
</dbReference>
<evidence type="ECO:0000259" key="10">
    <source>
        <dbReference type="PROSITE" id="PS50110"/>
    </source>
</evidence>
<dbReference type="EMBL" id="CABVIY010000007">
    <property type="protein sequence ID" value="VVQ07418.1"/>
    <property type="molecule type" value="Genomic_DNA"/>
</dbReference>
<dbReference type="InterPro" id="IPR011006">
    <property type="entry name" value="CheY-like_superfamily"/>
</dbReference>
<sequence>MAVKVLVVDDSGFFRRRVSEILSADSNIQVVGTATNGKEAIDQALALKPDVITMDYEMPMMDGITAVRHIMQRCPTPVLMFSSLTHEGARVTLDALDAGAVDFLPKNFEDISRNPEKVKQLLCEKILSISRSNRRVSSYSAPAPVAAPAPAPAPSSLGSYGGSAPVRPAPAPIPARTHAAASPSSPAPKRKAYKLVAIGTSTGGPVALQRVLTQLPASFPAPIVLIQHMPAAFTKAFAERLDKLCRISVKEAEDGDILRPGLALLAPGGKQMMIDGRGAVKILPGDERLNYKPCVDITFGSAAKTYGDKVLAVVLTGMGADGREGARLLKQGGSSIWAQDEASCVIYGMPMAIVKAELADAVYSLDDIGKHLVEACI</sequence>
<evidence type="ECO:0000256" key="6">
    <source>
        <dbReference type="HAMAP-Rule" id="MF_00099"/>
    </source>
</evidence>
<dbReference type="CDD" id="cd17541">
    <property type="entry name" value="REC_CheB-like"/>
    <property type="match status" value="1"/>
</dbReference>
<dbReference type="InterPro" id="IPR001789">
    <property type="entry name" value="Sig_transdc_resp-reg_receiver"/>
</dbReference>
<organism evidence="12 13">
    <name type="scientific">Pseudomonas fluorescens</name>
    <dbReference type="NCBI Taxonomy" id="294"/>
    <lineage>
        <taxon>Bacteria</taxon>
        <taxon>Pseudomonadati</taxon>
        <taxon>Pseudomonadota</taxon>
        <taxon>Gammaproteobacteria</taxon>
        <taxon>Pseudomonadales</taxon>
        <taxon>Pseudomonadaceae</taxon>
        <taxon>Pseudomonas</taxon>
    </lineage>
</organism>
<evidence type="ECO:0000256" key="2">
    <source>
        <dbReference type="ARBA" id="ARBA00022500"/>
    </source>
</evidence>
<dbReference type="PANTHER" id="PTHR42872">
    <property type="entry name" value="PROTEIN-GLUTAMATE METHYLESTERASE/PROTEIN-GLUTAMINE GLUTAMINASE"/>
    <property type="match status" value="1"/>
</dbReference>
<dbReference type="RefSeq" id="WP_150772754.1">
    <property type="nucleotide sequence ID" value="NZ_CABVIY010000007.1"/>
</dbReference>
<comment type="function">
    <text evidence="6">Involved in chemotaxis. Part of a chemotaxis signal transduction system that modulates chemotaxis in response to various stimuli. Catalyzes the demethylation of specific methylglutamate residues introduced into the chemoreceptors (methyl-accepting chemotaxis proteins or MCP) by CheR. Also mediates the irreversible deamidation of specific glutamine residues to glutamic acid.</text>
</comment>
<accession>A0A5E7UBY7</accession>
<evidence type="ECO:0000256" key="9">
    <source>
        <dbReference type="SAM" id="MobiDB-lite"/>
    </source>
</evidence>
<dbReference type="GO" id="GO:0005737">
    <property type="term" value="C:cytoplasm"/>
    <property type="evidence" value="ECO:0007669"/>
    <property type="project" value="UniProtKB-SubCell"/>
</dbReference>
<dbReference type="InterPro" id="IPR008248">
    <property type="entry name" value="CheB-like"/>
</dbReference>
<dbReference type="Gene3D" id="3.40.50.180">
    <property type="entry name" value="Methylesterase CheB, C-terminal domain"/>
    <property type="match status" value="1"/>
</dbReference>
<dbReference type="FunFam" id="3.40.50.2300:FF:000077">
    <property type="entry name" value="Chemotaxis response regulator"/>
    <property type="match status" value="1"/>
</dbReference>
<dbReference type="OrthoDB" id="9793421at2"/>
<feature type="domain" description="CheB-type methylesterase" evidence="11">
    <location>
        <begin position="186"/>
        <end position="374"/>
    </location>
</feature>
<dbReference type="NCBIfam" id="NF001965">
    <property type="entry name" value="PRK00742.1"/>
    <property type="match status" value="1"/>
</dbReference>
<evidence type="ECO:0000256" key="3">
    <source>
        <dbReference type="ARBA" id="ARBA00022553"/>
    </source>
</evidence>
<dbReference type="InterPro" id="IPR000673">
    <property type="entry name" value="Sig_transdc_resp-reg_Me-estase"/>
</dbReference>
<dbReference type="GO" id="GO:0050568">
    <property type="term" value="F:protein-glutamine glutaminase activity"/>
    <property type="evidence" value="ECO:0007669"/>
    <property type="project" value="UniProtKB-UniRule"/>
</dbReference>
<dbReference type="GO" id="GO:0000156">
    <property type="term" value="F:phosphorelay response regulator activity"/>
    <property type="evidence" value="ECO:0007669"/>
    <property type="project" value="InterPro"/>
</dbReference>
<protein>
    <recommendedName>
        <fullName evidence="6">Protein-glutamate methylesterase/protein-glutamine glutaminase</fullName>
        <ecNumber evidence="6">3.1.1.61</ecNumber>
        <ecNumber evidence="6">3.5.1.44</ecNumber>
    </recommendedName>
</protein>
<evidence type="ECO:0000256" key="5">
    <source>
        <dbReference type="ARBA" id="ARBA00048267"/>
    </source>
</evidence>
<feature type="active site" evidence="6 7">
    <location>
        <position position="201"/>
    </location>
</feature>
<dbReference type="GO" id="GO:0006935">
    <property type="term" value="P:chemotaxis"/>
    <property type="evidence" value="ECO:0007669"/>
    <property type="project" value="UniProtKB-UniRule"/>
</dbReference>
<evidence type="ECO:0000256" key="1">
    <source>
        <dbReference type="ARBA" id="ARBA00022490"/>
    </source>
</evidence>
<comment type="catalytic activity">
    <reaction evidence="5 6">
        <text>[protein]-L-glutamate 5-O-methyl ester + H2O = L-glutamyl-[protein] + methanol + H(+)</text>
        <dbReference type="Rhea" id="RHEA:23236"/>
        <dbReference type="Rhea" id="RHEA-COMP:10208"/>
        <dbReference type="Rhea" id="RHEA-COMP:10311"/>
        <dbReference type="ChEBI" id="CHEBI:15377"/>
        <dbReference type="ChEBI" id="CHEBI:15378"/>
        <dbReference type="ChEBI" id="CHEBI:17790"/>
        <dbReference type="ChEBI" id="CHEBI:29973"/>
        <dbReference type="ChEBI" id="CHEBI:82795"/>
        <dbReference type="EC" id="3.1.1.61"/>
    </reaction>
</comment>
<keyword evidence="1 6" id="KW-0963">Cytoplasm</keyword>
<dbReference type="GO" id="GO:0008984">
    <property type="term" value="F:protein-glutamate methylesterase activity"/>
    <property type="evidence" value="ECO:0007669"/>
    <property type="project" value="UniProtKB-UniRule"/>
</dbReference>
<dbReference type="PIRSF" id="PIRSF000876">
    <property type="entry name" value="RR_chemtxs_CheB"/>
    <property type="match status" value="1"/>
</dbReference>
<dbReference type="AlphaFoldDB" id="A0A5E7UBY7"/>
<dbReference type="SMART" id="SM00448">
    <property type="entry name" value="REC"/>
    <property type="match status" value="1"/>
</dbReference>
<feature type="active site" evidence="6 7">
    <location>
        <position position="228"/>
    </location>
</feature>
<evidence type="ECO:0000256" key="8">
    <source>
        <dbReference type="PROSITE-ProRule" id="PRU00169"/>
    </source>
</evidence>
<dbReference type="FunFam" id="3.40.50.180:FF:000001">
    <property type="entry name" value="Protein-glutamate methylesterase/protein-glutamine glutaminase"/>
    <property type="match status" value="1"/>
</dbReference>
<dbReference type="InterPro" id="IPR035909">
    <property type="entry name" value="CheB_C"/>
</dbReference>
<keyword evidence="2 6" id="KW-0145">Chemotaxis</keyword>
<dbReference type="EC" id="3.5.1.44" evidence="6"/>
<evidence type="ECO:0000256" key="4">
    <source>
        <dbReference type="ARBA" id="ARBA00022801"/>
    </source>
</evidence>
<proteinExistence type="inferred from homology"/>
<feature type="compositionally biased region" description="Low complexity" evidence="9">
    <location>
        <begin position="154"/>
        <end position="163"/>
    </location>
</feature>
<feature type="compositionally biased region" description="Low complexity" evidence="9">
    <location>
        <begin position="174"/>
        <end position="184"/>
    </location>
</feature>
<feature type="region of interest" description="Disordered" evidence="9">
    <location>
        <begin position="142"/>
        <end position="163"/>
    </location>
</feature>
<dbReference type="Proteomes" id="UP000326611">
    <property type="component" value="Unassembled WGS sequence"/>
</dbReference>
<keyword evidence="4 6" id="KW-0378">Hydrolase</keyword>
<reference evidence="12 13" key="1">
    <citation type="submission" date="2019-09" db="EMBL/GenBank/DDBJ databases">
        <authorList>
            <person name="Chandra G."/>
            <person name="Truman W A."/>
        </authorList>
    </citation>
    <scope>NUCLEOTIDE SEQUENCE [LARGE SCALE GENOMIC DNA]</scope>
    <source>
        <strain evidence="12">PS918</strain>
    </source>
</reference>
<evidence type="ECO:0000313" key="13">
    <source>
        <dbReference type="Proteomes" id="UP000326611"/>
    </source>
</evidence>
<comment type="catalytic activity">
    <reaction evidence="6">
        <text>L-glutaminyl-[protein] + H2O = L-glutamyl-[protein] + NH4(+)</text>
        <dbReference type="Rhea" id="RHEA:16441"/>
        <dbReference type="Rhea" id="RHEA-COMP:10207"/>
        <dbReference type="Rhea" id="RHEA-COMP:10208"/>
        <dbReference type="ChEBI" id="CHEBI:15377"/>
        <dbReference type="ChEBI" id="CHEBI:28938"/>
        <dbReference type="ChEBI" id="CHEBI:29973"/>
        <dbReference type="ChEBI" id="CHEBI:30011"/>
        <dbReference type="EC" id="3.5.1.44"/>
    </reaction>
</comment>
<feature type="region of interest" description="Disordered" evidence="9">
    <location>
        <begin position="168"/>
        <end position="187"/>
    </location>
</feature>
<dbReference type="EC" id="3.1.1.61" evidence="6"/>
<dbReference type="Pfam" id="PF01339">
    <property type="entry name" value="CheB_methylest"/>
    <property type="match status" value="1"/>
</dbReference>
<evidence type="ECO:0000259" key="11">
    <source>
        <dbReference type="PROSITE" id="PS50122"/>
    </source>
</evidence>
<comment type="subcellular location">
    <subcellularLocation>
        <location evidence="6">Cytoplasm</location>
    </subcellularLocation>
</comment>
<keyword evidence="3 6" id="KW-0597">Phosphoprotein</keyword>
<dbReference type="PROSITE" id="PS50110">
    <property type="entry name" value="RESPONSE_REGULATORY"/>
    <property type="match status" value="1"/>
</dbReference>
<dbReference type="Gene3D" id="3.40.50.2300">
    <property type="match status" value="1"/>
</dbReference>
<dbReference type="SUPFAM" id="SSF52172">
    <property type="entry name" value="CheY-like"/>
    <property type="match status" value="1"/>
</dbReference>
<feature type="modified residue" description="4-aspartylphosphate" evidence="6 8">
    <location>
        <position position="55"/>
    </location>
</feature>
<dbReference type="PROSITE" id="PS50122">
    <property type="entry name" value="CHEB"/>
    <property type="match status" value="1"/>
</dbReference>
<comment type="domain">
    <text evidence="6">Contains a C-terminal catalytic domain, and an N-terminal region which modulates catalytic activity.</text>
</comment>
<feature type="domain" description="Response regulatory" evidence="10">
    <location>
        <begin position="4"/>
        <end position="121"/>
    </location>
</feature>
<gene>
    <name evidence="12" type="primary">cheB1</name>
    <name evidence="6" type="synonym">cheB</name>
    <name evidence="12" type="ORF">PS918_04845</name>
</gene>
<dbReference type="SUPFAM" id="SSF52738">
    <property type="entry name" value="Methylesterase CheB, C-terminal domain"/>
    <property type="match status" value="1"/>
</dbReference>
<name>A0A5E7UBY7_PSEFL</name>
<comment type="similarity">
    <text evidence="6">Belongs to the CheB family.</text>
</comment>
<evidence type="ECO:0000313" key="12">
    <source>
        <dbReference type="EMBL" id="VVQ07418.1"/>
    </source>
</evidence>
<dbReference type="CDD" id="cd16432">
    <property type="entry name" value="CheB_Rec"/>
    <property type="match status" value="1"/>
</dbReference>
<dbReference type="HAMAP" id="MF_00099">
    <property type="entry name" value="CheB_chemtxs"/>
    <property type="match status" value="1"/>
</dbReference>
<evidence type="ECO:0000256" key="7">
    <source>
        <dbReference type="PROSITE-ProRule" id="PRU00050"/>
    </source>
</evidence>
<feature type="active site" evidence="6 7">
    <location>
        <position position="321"/>
    </location>
</feature>